<organism evidence="1 2">
    <name type="scientific">Euzebya pacifica</name>
    <dbReference type="NCBI Taxonomy" id="1608957"/>
    <lineage>
        <taxon>Bacteria</taxon>
        <taxon>Bacillati</taxon>
        <taxon>Actinomycetota</taxon>
        <taxon>Nitriliruptoria</taxon>
        <taxon>Euzebyales</taxon>
    </lineage>
</organism>
<dbReference type="Proteomes" id="UP000264006">
    <property type="component" value="Chromosome"/>
</dbReference>
<dbReference type="EMBL" id="CP031165">
    <property type="protein sequence ID" value="AXV08865.1"/>
    <property type="molecule type" value="Genomic_DNA"/>
</dbReference>
<name>A0A346Y318_9ACTN</name>
<proteinExistence type="predicted"/>
<protein>
    <submittedName>
        <fullName evidence="1">Uncharacterized protein</fullName>
    </submittedName>
</protein>
<sequence>MRRGLSMGRYWLMAGVLVVVVAVALAVTGGGGSGSPGDAAGPWSLDGVTVAFDATTRDTSHAAIIVAADGEGLAAVWRQFQMPGVPPTIDKGHMALFVPLEPTCGARDIEDVHVVDVSPVRQTVEVVASPGCVSEVSNQVAPALPPLGARRSLVVLQVPWASEQQPNPRIGQP</sequence>
<reference evidence="1 2" key="1">
    <citation type="submission" date="2018-09" db="EMBL/GenBank/DDBJ databases">
        <title>Complete genome sequence of Euzebya sp. DY32-46 isolated from seawater of Pacific Ocean.</title>
        <authorList>
            <person name="Xu L."/>
            <person name="Wu Y.-H."/>
            <person name="Xu X.-W."/>
        </authorList>
    </citation>
    <scope>NUCLEOTIDE SEQUENCE [LARGE SCALE GENOMIC DNA]</scope>
    <source>
        <strain evidence="1 2">DY32-46</strain>
    </source>
</reference>
<evidence type="ECO:0000313" key="2">
    <source>
        <dbReference type="Proteomes" id="UP000264006"/>
    </source>
</evidence>
<dbReference type="AlphaFoldDB" id="A0A346Y318"/>
<evidence type="ECO:0000313" key="1">
    <source>
        <dbReference type="EMBL" id="AXV08865.1"/>
    </source>
</evidence>
<keyword evidence="2" id="KW-1185">Reference proteome</keyword>
<gene>
    <name evidence="1" type="ORF">DVS28_a4198</name>
</gene>
<accession>A0A346Y318</accession>
<dbReference type="KEGG" id="euz:DVS28_a4198"/>